<accession>A0A0F0KXU5</accession>
<feature type="coiled-coil region" evidence="1">
    <location>
        <begin position="106"/>
        <end position="133"/>
    </location>
</feature>
<evidence type="ECO:0000256" key="1">
    <source>
        <dbReference type="SAM" id="Coils"/>
    </source>
</evidence>
<evidence type="ECO:0000313" key="3">
    <source>
        <dbReference type="EMBL" id="KJL25712.1"/>
    </source>
</evidence>
<proteinExistence type="predicted"/>
<dbReference type="Pfam" id="PF20229">
    <property type="entry name" value="ChrB_N"/>
    <property type="match status" value="1"/>
</dbReference>
<name>A0A0F0KXU5_9MICO</name>
<dbReference type="InterPro" id="IPR046858">
    <property type="entry name" value="ChrB_N"/>
</dbReference>
<organism evidence="3 4">
    <name type="scientific">Microbacterium oxydans</name>
    <dbReference type="NCBI Taxonomy" id="82380"/>
    <lineage>
        <taxon>Bacteria</taxon>
        <taxon>Bacillati</taxon>
        <taxon>Actinomycetota</taxon>
        <taxon>Actinomycetes</taxon>
        <taxon>Micrococcales</taxon>
        <taxon>Microbacteriaceae</taxon>
        <taxon>Microbacterium</taxon>
    </lineage>
</organism>
<evidence type="ECO:0000259" key="2">
    <source>
        <dbReference type="Pfam" id="PF20229"/>
    </source>
</evidence>
<keyword evidence="1" id="KW-0175">Coiled coil</keyword>
<dbReference type="PATRIC" id="fig|82380.10.peg.503"/>
<dbReference type="RefSeq" id="WP_045262462.1">
    <property type="nucleotide sequence ID" value="NZ_JYIV01000015.1"/>
</dbReference>
<reference evidence="3 4" key="1">
    <citation type="submission" date="2015-02" db="EMBL/GenBank/DDBJ databases">
        <title>Draft genome sequences of ten Microbacterium spp. with emphasis on heavy metal contaminated environments.</title>
        <authorList>
            <person name="Corretto E."/>
        </authorList>
    </citation>
    <scope>NUCLEOTIDE SEQUENCE [LARGE SCALE GENOMIC DNA]</scope>
    <source>
        <strain evidence="3 4">BEL163</strain>
    </source>
</reference>
<sequence length="178" mass="19846">MTKSDNWLVLLVQVPASPSRHRVAVWRELRQFGAVPAGQGTWVTPDVPACVEGVERARALAQRGEGDILVLRTQADGGDTAALRALFDAARADDWAEFVADCAKYRAEIAREIEKKKFTLAELEEEEQSLDRLQRWHRTIRARDVFDSASSKGADRELAACVKDLARFADLVYQAVHA</sequence>
<gene>
    <name evidence="3" type="ORF">RN51_00506</name>
</gene>
<comment type="caution">
    <text evidence="3">The sequence shown here is derived from an EMBL/GenBank/DDBJ whole genome shotgun (WGS) entry which is preliminary data.</text>
</comment>
<dbReference type="Proteomes" id="UP000033725">
    <property type="component" value="Unassembled WGS sequence"/>
</dbReference>
<dbReference type="OrthoDB" id="3790780at2"/>
<feature type="domain" description="ChrB N-terminal" evidence="2">
    <location>
        <begin position="22"/>
        <end position="177"/>
    </location>
</feature>
<protein>
    <recommendedName>
        <fullName evidence="2">ChrB N-terminal domain-containing protein</fullName>
    </recommendedName>
</protein>
<dbReference type="EMBL" id="JYIV01000015">
    <property type="protein sequence ID" value="KJL25712.1"/>
    <property type="molecule type" value="Genomic_DNA"/>
</dbReference>
<dbReference type="AlphaFoldDB" id="A0A0F0KXU5"/>
<evidence type="ECO:0000313" key="4">
    <source>
        <dbReference type="Proteomes" id="UP000033725"/>
    </source>
</evidence>